<evidence type="ECO:0000313" key="8">
    <source>
        <dbReference type="EMBL" id="CDS88832.1"/>
    </source>
</evidence>
<evidence type="ECO:0000259" key="6">
    <source>
        <dbReference type="Pfam" id="PF06803"/>
    </source>
</evidence>
<dbReference type="GeneID" id="66355096"/>
<sequence>MEFLKIIINIVLDILKKILVRFKNAKFGLVFVFDLLKLPDFMTDKRINIVDKIKVISVLIFTISYFVSGVDIIPEMIAGAFGFIDDAIVLIWSIGIVNEEINKYRVIAKKDKHSNIIENVEFSIKDEEE</sequence>
<evidence type="ECO:0000313" key="7">
    <source>
        <dbReference type="EMBL" id="CDS88287.1"/>
    </source>
</evidence>
<reference evidence="10" key="3">
    <citation type="journal article" date="2018" name="Genome Biol.">
        <title>SKESA: strategic k-mer extension for scrupulous assemblies.</title>
        <authorList>
            <person name="Souvorov A."/>
            <person name="Agarwala R."/>
            <person name="Lipman D.J."/>
        </authorList>
    </citation>
    <scope>NUCLEOTIDE SEQUENCE</scope>
    <source>
        <strain evidence="10">HN1000</strain>
    </source>
</reference>
<evidence type="ECO:0000256" key="4">
    <source>
        <dbReference type="ARBA" id="ARBA00023136"/>
    </source>
</evidence>
<dbReference type="EMBL" id="DAEPXK010000035">
    <property type="protein sequence ID" value="HBH1543326.1"/>
    <property type="molecule type" value="Genomic_DNA"/>
</dbReference>
<reference evidence="11 12" key="2">
    <citation type="submission" date="2017-02" db="EMBL/GenBank/DDBJ databases">
        <authorList>
            <consortium name="Pathogen Informatics"/>
        </authorList>
    </citation>
    <scope>NUCLEOTIDE SEQUENCE [LARGE SCALE GENOMIC DNA]</scope>
    <source>
        <strain evidence="11 12">VRECD0157</strain>
    </source>
</reference>
<dbReference type="EMBL" id="LK932522">
    <property type="protein sequence ID" value="CDS88287.1"/>
    <property type="molecule type" value="Genomic_DNA"/>
</dbReference>
<proteinExistence type="predicted"/>
<keyword evidence="2 5" id="KW-0812">Transmembrane</keyword>
<dbReference type="EMBL" id="LK932408">
    <property type="protein sequence ID" value="CDS88832.1"/>
    <property type="molecule type" value="Genomic_DNA"/>
</dbReference>
<feature type="domain" description="DUF1232" evidence="6">
    <location>
        <begin position="57"/>
        <end position="92"/>
    </location>
</feature>
<dbReference type="RefSeq" id="WP_004455003.1">
    <property type="nucleotide sequence ID" value="NZ_AP031492.1"/>
</dbReference>
<accession>A0A069AL73</accession>
<evidence type="ECO:0000313" key="12">
    <source>
        <dbReference type="Proteomes" id="UP000189137"/>
    </source>
</evidence>
<dbReference type="Pfam" id="PF06803">
    <property type="entry name" value="DUF1232"/>
    <property type="match status" value="1"/>
</dbReference>
<dbReference type="Proteomes" id="UP000189137">
    <property type="component" value="Unassembled WGS sequence"/>
</dbReference>
<protein>
    <submittedName>
        <fullName evidence="10">DUF1232 domain-containing protein</fullName>
    </submittedName>
    <submittedName>
        <fullName evidence="11">Uncharacterized conserved protein</fullName>
    </submittedName>
</protein>
<name>A0A069AL73_CLODI</name>
<evidence type="ECO:0000256" key="5">
    <source>
        <dbReference type="SAM" id="Phobius"/>
    </source>
</evidence>
<dbReference type="Proteomes" id="UP000878956">
    <property type="component" value="Unassembled WGS sequence"/>
</dbReference>
<keyword evidence="3 5" id="KW-1133">Transmembrane helix</keyword>
<dbReference type="GO" id="GO:0012505">
    <property type="term" value="C:endomembrane system"/>
    <property type="evidence" value="ECO:0007669"/>
    <property type="project" value="UniProtKB-SubCell"/>
</dbReference>
<keyword evidence="4 5" id="KW-0472">Membrane</keyword>
<organism evidence="9">
    <name type="scientific">Clostridioides difficile</name>
    <name type="common">Peptoclostridium difficile</name>
    <dbReference type="NCBI Taxonomy" id="1496"/>
    <lineage>
        <taxon>Bacteria</taxon>
        <taxon>Bacillati</taxon>
        <taxon>Bacillota</taxon>
        <taxon>Clostridia</taxon>
        <taxon>Peptostreptococcales</taxon>
        <taxon>Peptostreptococcaceae</taxon>
        <taxon>Clostridioides</taxon>
    </lineage>
</organism>
<feature type="transmembrane region" description="Helical" evidence="5">
    <location>
        <begin position="53"/>
        <end position="70"/>
    </location>
</feature>
<dbReference type="EMBL" id="LK932905">
    <property type="protein sequence ID" value="CDT03627.1"/>
    <property type="molecule type" value="Genomic_DNA"/>
</dbReference>
<reference evidence="10" key="4">
    <citation type="submission" date="2021-06" db="EMBL/GenBank/DDBJ databases">
        <authorList>
            <consortium name="NCBI Pathogen Detection Project"/>
        </authorList>
    </citation>
    <scope>NUCLEOTIDE SEQUENCE</scope>
    <source>
        <strain evidence="10">HN1000</strain>
    </source>
</reference>
<evidence type="ECO:0000256" key="1">
    <source>
        <dbReference type="ARBA" id="ARBA00004127"/>
    </source>
</evidence>
<evidence type="ECO:0000256" key="3">
    <source>
        <dbReference type="ARBA" id="ARBA00022989"/>
    </source>
</evidence>
<dbReference type="InterPro" id="IPR010652">
    <property type="entry name" value="DUF1232"/>
</dbReference>
<comment type="subcellular location">
    <subcellularLocation>
        <location evidence="1">Endomembrane system</location>
        <topology evidence="1">Multi-pass membrane protein</topology>
    </subcellularLocation>
</comment>
<evidence type="ECO:0000313" key="10">
    <source>
        <dbReference type="EMBL" id="HBH1543326.1"/>
    </source>
</evidence>
<reference evidence="9" key="1">
    <citation type="submission" date="2014-07" db="EMBL/GenBank/DDBJ databases">
        <authorList>
            <person name="Monot Marc"/>
        </authorList>
    </citation>
    <scope>NUCLEOTIDE SEQUENCE</scope>
    <source>
        <strain evidence="9">7032989</strain>
        <strain evidence="8">7032994</strain>
    </source>
</reference>
<evidence type="ECO:0000313" key="11">
    <source>
        <dbReference type="EMBL" id="SJS34664.1"/>
    </source>
</evidence>
<feature type="transmembrane region" description="Helical" evidence="5">
    <location>
        <begin position="76"/>
        <end position="97"/>
    </location>
</feature>
<dbReference type="EMBL" id="FUPS01000005">
    <property type="protein sequence ID" value="SJS34664.1"/>
    <property type="molecule type" value="Genomic_DNA"/>
</dbReference>
<dbReference type="PATRIC" id="fig|1496.897.peg.3303"/>
<gene>
    <name evidence="9" type="ORF">BN1095_250028</name>
    <name evidence="7" type="ORF">BN1096_680013</name>
    <name evidence="8" type="ORF">BN1097_690003</name>
    <name evidence="10" type="ORF">KRM00_002853</name>
    <name evidence="11" type="ORF">SAMEA3375112_01909</name>
</gene>
<evidence type="ECO:0000256" key="2">
    <source>
        <dbReference type="ARBA" id="ARBA00022692"/>
    </source>
</evidence>
<dbReference type="AlphaFoldDB" id="A0A069AL73"/>
<evidence type="ECO:0000313" key="9">
    <source>
        <dbReference type="EMBL" id="CDT03627.1"/>
    </source>
</evidence>